<dbReference type="Proteomes" id="UP000176998">
    <property type="component" value="Unassembled WGS sequence"/>
</dbReference>
<dbReference type="AlphaFoldDB" id="A0A1G4BAQ7"/>
<feature type="signal peptide" evidence="1">
    <location>
        <begin position="1"/>
        <end position="20"/>
    </location>
</feature>
<dbReference type="GeneID" id="34559543"/>
<proteinExistence type="predicted"/>
<accession>A0A1G4BAQ7</accession>
<evidence type="ECO:0000313" key="3">
    <source>
        <dbReference type="Proteomes" id="UP000176998"/>
    </source>
</evidence>
<protein>
    <submittedName>
        <fullName evidence="2">Uncharacterized protein</fullName>
    </submittedName>
</protein>
<name>A0A1G4BAQ7_9PEZI</name>
<evidence type="ECO:0000313" key="2">
    <source>
        <dbReference type="EMBL" id="OHE98396.1"/>
    </source>
</evidence>
<keyword evidence="3" id="KW-1185">Reference proteome</keyword>
<dbReference type="STRING" id="1209926.A0A1G4BAQ7"/>
<gene>
    <name evidence="2" type="ORF">CORC01_06392</name>
</gene>
<dbReference type="RefSeq" id="XP_022475546.1">
    <property type="nucleotide sequence ID" value="XM_022618033.1"/>
</dbReference>
<feature type="chain" id="PRO_5009602668" evidence="1">
    <location>
        <begin position="21"/>
        <end position="89"/>
    </location>
</feature>
<reference evidence="2 3" key="1">
    <citation type="submission" date="2016-09" db="EMBL/GenBank/DDBJ databases">
        <authorList>
            <person name="Capua I."/>
            <person name="De Benedictis P."/>
            <person name="Joannis T."/>
            <person name="Lombin L.H."/>
            <person name="Cattoli G."/>
        </authorList>
    </citation>
    <scope>NUCLEOTIDE SEQUENCE [LARGE SCALE GENOMIC DNA]</scope>
    <source>
        <strain evidence="2 3">IMI 309357</strain>
    </source>
</reference>
<evidence type="ECO:0000256" key="1">
    <source>
        <dbReference type="SAM" id="SignalP"/>
    </source>
</evidence>
<dbReference type="EMBL" id="MJBS01000047">
    <property type="protein sequence ID" value="OHE98396.1"/>
    <property type="molecule type" value="Genomic_DNA"/>
</dbReference>
<organism evidence="2 3">
    <name type="scientific">Colletotrichum orchidophilum</name>
    <dbReference type="NCBI Taxonomy" id="1209926"/>
    <lineage>
        <taxon>Eukaryota</taxon>
        <taxon>Fungi</taxon>
        <taxon>Dikarya</taxon>
        <taxon>Ascomycota</taxon>
        <taxon>Pezizomycotina</taxon>
        <taxon>Sordariomycetes</taxon>
        <taxon>Hypocreomycetidae</taxon>
        <taxon>Glomerellales</taxon>
        <taxon>Glomerellaceae</taxon>
        <taxon>Colletotrichum</taxon>
    </lineage>
</organism>
<comment type="caution">
    <text evidence="2">The sequence shown here is derived from an EMBL/GenBank/DDBJ whole genome shotgun (WGS) entry which is preliminary data.</text>
</comment>
<sequence length="89" mass="9812">MSPEAPPLLLLISSLRLASAIPSQTHWKGNGDVAVNNKWVDYNEVVPLAVSPGYDLDSEVKMTLKPLIHSSHRCVPCAATDPDWCCWVR</sequence>
<keyword evidence="1" id="KW-0732">Signal</keyword>